<accession>A0A2J7YQ24</accession>
<sequence>MSTSGSFAGLAARRRSAGPLVQPRMGFSGPRRMRAGLEAVRRARAATVGTLTLDSYTRVKDYASAERALADGFPLNGYPLVTHGPDTTRAVLDGIQGPDFPVQVRHGSALPDDIIAALVAAGLDATEGGPVSYCLPYSRVPLREATVSWARSCERFAELRDRGVEPHLESFGGCMMGQMCPPGLLIAITVLEGLFFHRHGLRSISLSYAQQTDIRQDEEAVAALRSLATAFLPDDTDWHIVVYAYMGKYPRTHGGALLVLRAAAELAVRTGATRLIVKTPAESYRIPTIEENVEALEFAGAAAAAEATRTPPDAAPAPAPDTGIAAEARQLIEAVLDLHPDIGQALVRAFAKGYLDVPYCLHSDNHGRSRGYIDGAGRLRWASVGSMPIRGITGGTREHTVGSSELLSALSYVERTHDLLALRSQDTRTSDELDAGTTAADLRQA</sequence>
<gene>
    <name evidence="4" type="ORF">SMF913_25585</name>
</gene>
<evidence type="ECO:0000313" key="4">
    <source>
        <dbReference type="EMBL" id="PNG90120.1"/>
    </source>
</evidence>
<protein>
    <recommendedName>
        <fullName evidence="6">Methylaspartate mutase</fullName>
    </recommendedName>
</protein>
<keyword evidence="1" id="KW-0846">Cobalamin</keyword>
<dbReference type="RefSeq" id="WP_102935999.1">
    <property type="nucleotide sequence ID" value="NZ_JBEXUO010000001.1"/>
</dbReference>
<evidence type="ECO:0000256" key="3">
    <source>
        <dbReference type="ARBA" id="ARBA00023285"/>
    </source>
</evidence>
<keyword evidence="5" id="KW-1185">Reference proteome</keyword>
<evidence type="ECO:0000256" key="2">
    <source>
        <dbReference type="ARBA" id="ARBA00023235"/>
    </source>
</evidence>
<dbReference type="GO" id="GO:0019670">
    <property type="term" value="P:anaerobic L-glutamate catabolic process"/>
    <property type="evidence" value="ECO:0007669"/>
    <property type="project" value="InterPro"/>
</dbReference>
<dbReference type="PIRSF" id="PIRSF001495">
    <property type="entry name" value="Met_asp_mut_epsi"/>
    <property type="match status" value="1"/>
</dbReference>
<dbReference type="EMBL" id="LJIW01000002">
    <property type="protein sequence ID" value="PNG90120.1"/>
    <property type="molecule type" value="Genomic_DNA"/>
</dbReference>
<proteinExistence type="predicted"/>
<dbReference type="InterPro" id="IPR006396">
    <property type="entry name" value="Glu_mut_E"/>
</dbReference>
<dbReference type="GO" id="GO:0031419">
    <property type="term" value="F:cobalamin binding"/>
    <property type="evidence" value="ECO:0007669"/>
    <property type="project" value="UniProtKB-KW"/>
</dbReference>
<keyword evidence="2" id="KW-0413">Isomerase</keyword>
<dbReference type="InterPro" id="IPR016176">
    <property type="entry name" value="Cbl-dep_enz_cat"/>
</dbReference>
<evidence type="ECO:0000256" key="1">
    <source>
        <dbReference type="ARBA" id="ARBA00022628"/>
    </source>
</evidence>
<dbReference type="Proteomes" id="UP000236520">
    <property type="component" value="Unassembled WGS sequence"/>
</dbReference>
<dbReference type="GO" id="GO:0050097">
    <property type="term" value="F:methylaspartate mutase activity"/>
    <property type="evidence" value="ECO:0007669"/>
    <property type="project" value="InterPro"/>
</dbReference>
<name>A0A2J7YQ24_STRMQ</name>
<dbReference type="AlphaFoldDB" id="A0A2J7YQ24"/>
<evidence type="ECO:0000313" key="5">
    <source>
        <dbReference type="Proteomes" id="UP000236520"/>
    </source>
</evidence>
<dbReference type="Pfam" id="PF06368">
    <property type="entry name" value="Met_asp_mut_E"/>
    <property type="match status" value="1"/>
</dbReference>
<keyword evidence="3" id="KW-0170">Cobalt</keyword>
<dbReference type="Gene3D" id="3.20.20.240">
    <property type="entry name" value="Methylmalonyl-CoA mutase"/>
    <property type="match status" value="1"/>
</dbReference>
<dbReference type="SUPFAM" id="SSF51703">
    <property type="entry name" value="Cobalamin (vitamin B12)-dependent enzymes"/>
    <property type="match status" value="1"/>
</dbReference>
<evidence type="ECO:0008006" key="6">
    <source>
        <dbReference type="Google" id="ProtNLM"/>
    </source>
</evidence>
<organism evidence="4 5">
    <name type="scientific">Streptomyces malaysiensis</name>
    <dbReference type="NCBI Taxonomy" id="92644"/>
    <lineage>
        <taxon>Bacteria</taxon>
        <taxon>Bacillati</taxon>
        <taxon>Actinomycetota</taxon>
        <taxon>Actinomycetes</taxon>
        <taxon>Kitasatosporales</taxon>
        <taxon>Streptomycetaceae</taxon>
        <taxon>Streptomyces</taxon>
        <taxon>Streptomyces violaceusniger group</taxon>
    </lineage>
</organism>
<comment type="caution">
    <text evidence="4">The sequence shown here is derived from an EMBL/GenBank/DDBJ whole genome shotgun (WGS) entry which is preliminary data.</text>
</comment>
<reference evidence="4 5" key="1">
    <citation type="submission" date="2015-09" db="EMBL/GenBank/DDBJ databases">
        <title>Genome sequence, genome mining and natural product profiling of a biocontrol bacterium Streptomyces malaysiensis F913.</title>
        <authorList>
            <person name="Xu Y."/>
            <person name="Wei J."/>
            <person name="Xie J."/>
            <person name="Li T."/>
            <person name="Zhou Z."/>
        </authorList>
    </citation>
    <scope>NUCLEOTIDE SEQUENCE [LARGE SCALE GENOMIC DNA]</scope>
    <source>
        <strain evidence="4 5">F913</strain>
    </source>
</reference>